<proteinExistence type="predicted"/>
<comment type="caution">
    <text evidence="1">The sequence shown here is derived from an EMBL/GenBank/DDBJ whole genome shotgun (WGS) entry which is preliminary data.</text>
</comment>
<dbReference type="EMBL" id="VWFO01000030">
    <property type="protein sequence ID" value="KAA4662211.1"/>
    <property type="molecule type" value="Genomic_DNA"/>
</dbReference>
<evidence type="ECO:0000313" key="2">
    <source>
        <dbReference type="Proteomes" id="UP000435985"/>
    </source>
</evidence>
<accession>A0A5N4EQY3</accession>
<dbReference type="AlphaFoldDB" id="A0A5N4EQY3"/>
<dbReference type="Proteomes" id="UP000435985">
    <property type="component" value="Unassembled WGS sequence"/>
</dbReference>
<evidence type="ECO:0000313" key="1">
    <source>
        <dbReference type="EMBL" id="KAA4662211.1"/>
    </source>
</evidence>
<sequence length="74" mass="8742">MADISAEQHRINRINELLDRLDKIPGELDAIHEKLYAGNMDRNTFAKLVDQRSSLYIEVENKERELKEVYKIKL</sequence>
<gene>
    <name evidence="1" type="ORF">F3B98_19945</name>
</gene>
<dbReference type="RefSeq" id="WP_004310122.1">
    <property type="nucleotide sequence ID" value="NZ_CP103100.1"/>
</dbReference>
<name>A0A5N4EQY3_BACOV</name>
<organism evidence="1 2">
    <name type="scientific">Bacteroides ovatus</name>
    <dbReference type="NCBI Taxonomy" id="28116"/>
    <lineage>
        <taxon>Bacteria</taxon>
        <taxon>Pseudomonadati</taxon>
        <taxon>Bacteroidota</taxon>
        <taxon>Bacteroidia</taxon>
        <taxon>Bacteroidales</taxon>
        <taxon>Bacteroidaceae</taxon>
        <taxon>Bacteroides</taxon>
    </lineage>
</organism>
<protein>
    <submittedName>
        <fullName evidence="1">Uncharacterized protein</fullName>
    </submittedName>
</protein>
<reference evidence="1 2" key="1">
    <citation type="journal article" date="2019" name="Nat. Med.">
        <title>A library of human gut bacterial isolates paired with longitudinal multiomics data enables mechanistic microbiome research.</title>
        <authorList>
            <person name="Poyet M."/>
            <person name="Groussin M."/>
            <person name="Gibbons S.M."/>
            <person name="Avila-Pacheco J."/>
            <person name="Jiang X."/>
            <person name="Kearney S.M."/>
            <person name="Perrotta A.R."/>
            <person name="Berdy B."/>
            <person name="Zhao S."/>
            <person name="Lieberman T.D."/>
            <person name="Swanson P.K."/>
            <person name="Smith M."/>
            <person name="Roesemann S."/>
            <person name="Alexander J.E."/>
            <person name="Rich S.A."/>
            <person name="Livny J."/>
            <person name="Vlamakis H."/>
            <person name="Clish C."/>
            <person name="Bullock K."/>
            <person name="Deik A."/>
            <person name="Scott J."/>
            <person name="Pierce K.A."/>
            <person name="Xavier R.J."/>
            <person name="Alm E.J."/>
        </authorList>
    </citation>
    <scope>NUCLEOTIDE SEQUENCE [LARGE SCALE GENOMIC DNA]</scope>
    <source>
        <strain evidence="1 2">BIOML-A14</strain>
    </source>
</reference>